<feature type="compositionally biased region" description="Basic and acidic residues" evidence="1">
    <location>
        <begin position="1"/>
        <end position="19"/>
    </location>
</feature>
<accession>A0A0N1IGP6</accession>
<dbReference type="OrthoDB" id="265961at2759"/>
<feature type="non-terminal residue" evidence="2">
    <location>
        <position position="290"/>
    </location>
</feature>
<protein>
    <submittedName>
        <fullName evidence="2">Uncharacterized protein</fullName>
    </submittedName>
</protein>
<evidence type="ECO:0000313" key="3">
    <source>
        <dbReference type="Proteomes" id="UP000038009"/>
    </source>
</evidence>
<proteinExistence type="predicted"/>
<sequence>MLTREGEYSRRGTEREVRESNQLLHEPIEYPHMLETPQGPQMGNGEPTVSIDEVVRRLIIHEDKPIENLPTMTAPELKLIGRCVCFRTKQTINGVTAQYFYTGLVSAVTASAVTLMYVNRYTEGDFKVYKEREKVVLRTVNASAQEMTRRHRREGRSSSIEISNDQHPSGAPLHGYSAEGEVGAGSDGGLAGQQDGAALFRVDASGSLDPAVKMSFEVDGEENVFSSTHEEKEMVEGRSEELSGGGIGAIRAPRPPHFRHCTTSVGPLPCVSFFRKNIHDVAFGRDPRSS</sequence>
<dbReference type="VEuPathDB" id="TriTrypDB:Lsey_0437_0050"/>
<reference evidence="2 3" key="1">
    <citation type="journal article" date="2015" name="PLoS Pathog.">
        <title>Leptomonas seymouri: Adaptations to the Dixenous Life Cycle Analyzed by Genome Sequencing, Transcriptome Profiling and Co-infection with Leishmania donovani.</title>
        <authorList>
            <person name="Kraeva N."/>
            <person name="Butenko A."/>
            <person name="Hlavacova J."/>
            <person name="Kostygov A."/>
            <person name="Myskova J."/>
            <person name="Grybchuk D."/>
            <person name="Lestinova T."/>
            <person name="Votypka J."/>
            <person name="Volf P."/>
            <person name="Opperdoes F."/>
            <person name="Flegontov P."/>
            <person name="Lukes J."/>
            <person name="Yurchenko V."/>
        </authorList>
    </citation>
    <scope>NUCLEOTIDE SEQUENCE [LARGE SCALE GENOMIC DNA]</scope>
    <source>
        <strain evidence="2 3">ATCC 30220</strain>
    </source>
</reference>
<feature type="region of interest" description="Disordered" evidence="1">
    <location>
        <begin position="1"/>
        <end position="26"/>
    </location>
</feature>
<dbReference type="EMBL" id="LJSK01000437">
    <property type="protein sequence ID" value="KPI83111.1"/>
    <property type="molecule type" value="Genomic_DNA"/>
</dbReference>
<organism evidence="2 3">
    <name type="scientific">Leptomonas seymouri</name>
    <dbReference type="NCBI Taxonomy" id="5684"/>
    <lineage>
        <taxon>Eukaryota</taxon>
        <taxon>Discoba</taxon>
        <taxon>Euglenozoa</taxon>
        <taxon>Kinetoplastea</taxon>
        <taxon>Metakinetoplastina</taxon>
        <taxon>Trypanosomatida</taxon>
        <taxon>Trypanosomatidae</taxon>
        <taxon>Leishmaniinae</taxon>
        <taxon>Leptomonas</taxon>
    </lineage>
</organism>
<comment type="caution">
    <text evidence="2">The sequence shown here is derived from an EMBL/GenBank/DDBJ whole genome shotgun (WGS) entry which is preliminary data.</text>
</comment>
<keyword evidence="3" id="KW-1185">Reference proteome</keyword>
<evidence type="ECO:0000256" key="1">
    <source>
        <dbReference type="SAM" id="MobiDB-lite"/>
    </source>
</evidence>
<name>A0A0N1IGP6_LEPSE</name>
<dbReference type="AlphaFoldDB" id="A0A0N1IGP6"/>
<dbReference type="Proteomes" id="UP000038009">
    <property type="component" value="Unassembled WGS sequence"/>
</dbReference>
<evidence type="ECO:0000313" key="2">
    <source>
        <dbReference type="EMBL" id="KPI83111.1"/>
    </source>
</evidence>
<gene>
    <name evidence="2" type="ORF">ABL78_7869</name>
</gene>
<feature type="region of interest" description="Disordered" evidence="1">
    <location>
        <begin position="144"/>
        <end position="189"/>
    </location>
</feature>